<gene>
    <name evidence="7" type="ORF">IAB94_00420</name>
</gene>
<evidence type="ECO:0000256" key="4">
    <source>
        <dbReference type="ARBA" id="ARBA00022989"/>
    </source>
</evidence>
<dbReference type="GO" id="GO:0005886">
    <property type="term" value="C:plasma membrane"/>
    <property type="evidence" value="ECO:0007669"/>
    <property type="project" value="UniProtKB-SubCell"/>
</dbReference>
<dbReference type="Proteomes" id="UP000823913">
    <property type="component" value="Unassembled WGS sequence"/>
</dbReference>
<feature type="transmembrane region" description="Helical" evidence="6">
    <location>
        <begin position="244"/>
        <end position="263"/>
    </location>
</feature>
<evidence type="ECO:0000256" key="6">
    <source>
        <dbReference type="SAM" id="Phobius"/>
    </source>
</evidence>
<dbReference type="PANTHER" id="PTHR43823:SF3">
    <property type="entry name" value="MULTIDRUG EXPORT PROTEIN MEPA"/>
    <property type="match status" value="1"/>
</dbReference>
<proteinExistence type="predicted"/>
<dbReference type="EMBL" id="DVHK01000007">
    <property type="protein sequence ID" value="HIR66493.1"/>
    <property type="molecule type" value="Genomic_DNA"/>
</dbReference>
<dbReference type="GO" id="GO:0015297">
    <property type="term" value="F:antiporter activity"/>
    <property type="evidence" value="ECO:0007669"/>
    <property type="project" value="InterPro"/>
</dbReference>
<name>A0A9D1E4Q1_9FIRM</name>
<protein>
    <recommendedName>
        <fullName evidence="9">MATE family efflux transporter</fullName>
    </recommendedName>
</protein>
<feature type="transmembrane region" description="Helical" evidence="6">
    <location>
        <begin position="87"/>
        <end position="111"/>
    </location>
</feature>
<feature type="transmembrane region" description="Helical" evidence="6">
    <location>
        <begin position="131"/>
        <end position="156"/>
    </location>
</feature>
<feature type="transmembrane region" description="Helical" evidence="6">
    <location>
        <begin position="212"/>
        <end position="237"/>
    </location>
</feature>
<feature type="transmembrane region" description="Helical" evidence="6">
    <location>
        <begin position="168"/>
        <end position="192"/>
    </location>
</feature>
<comment type="caution">
    <text evidence="7">The sequence shown here is derived from an EMBL/GenBank/DDBJ whole genome shotgun (WGS) entry which is preliminary data.</text>
</comment>
<dbReference type="Pfam" id="PF01554">
    <property type="entry name" value="MatE"/>
    <property type="match status" value="1"/>
</dbReference>
<keyword evidence="4 6" id="KW-1133">Transmembrane helix</keyword>
<comment type="subcellular location">
    <subcellularLocation>
        <location evidence="1">Cell membrane</location>
        <topology evidence="1">Multi-pass membrane protein</topology>
    </subcellularLocation>
</comment>
<evidence type="ECO:0000256" key="1">
    <source>
        <dbReference type="ARBA" id="ARBA00004651"/>
    </source>
</evidence>
<evidence type="ECO:0000256" key="3">
    <source>
        <dbReference type="ARBA" id="ARBA00022692"/>
    </source>
</evidence>
<feature type="transmembrane region" description="Helical" evidence="6">
    <location>
        <begin position="20"/>
        <end position="41"/>
    </location>
</feature>
<reference evidence="7" key="2">
    <citation type="journal article" date="2021" name="PeerJ">
        <title>Extensive microbial diversity within the chicken gut microbiome revealed by metagenomics and culture.</title>
        <authorList>
            <person name="Gilroy R."/>
            <person name="Ravi A."/>
            <person name="Getino M."/>
            <person name="Pursley I."/>
            <person name="Horton D.L."/>
            <person name="Alikhan N.F."/>
            <person name="Baker D."/>
            <person name="Gharbi K."/>
            <person name="Hall N."/>
            <person name="Watson M."/>
            <person name="Adriaenssens E.M."/>
            <person name="Foster-Nyarko E."/>
            <person name="Jarju S."/>
            <person name="Secka A."/>
            <person name="Antonio M."/>
            <person name="Oren A."/>
            <person name="Chaudhuri R.R."/>
            <person name="La Ragione R."/>
            <person name="Hildebrand F."/>
            <person name="Pallen M.J."/>
        </authorList>
    </citation>
    <scope>NUCLEOTIDE SEQUENCE</scope>
    <source>
        <strain evidence="7">ChiW16-3235</strain>
    </source>
</reference>
<evidence type="ECO:0000313" key="8">
    <source>
        <dbReference type="Proteomes" id="UP000823913"/>
    </source>
</evidence>
<evidence type="ECO:0000256" key="2">
    <source>
        <dbReference type="ARBA" id="ARBA00022475"/>
    </source>
</evidence>
<accession>A0A9D1E4Q1</accession>
<reference evidence="7" key="1">
    <citation type="submission" date="2020-10" db="EMBL/GenBank/DDBJ databases">
        <authorList>
            <person name="Gilroy R."/>
        </authorList>
    </citation>
    <scope>NUCLEOTIDE SEQUENCE</scope>
    <source>
        <strain evidence="7">ChiW16-3235</strain>
    </source>
</reference>
<dbReference type="PANTHER" id="PTHR43823">
    <property type="entry name" value="SPORULATION PROTEIN YKVU"/>
    <property type="match status" value="1"/>
</dbReference>
<dbReference type="GO" id="GO:0042910">
    <property type="term" value="F:xenobiotic transmembrane transporter activity"/>
    <property type="evidence" value="ECO:0007669"/>
    <property type="project" value="InterPro"/>
</dbReference>
<keyword evidence="5 6" id="KW-0472">Membrane</keyword>
<dbReference type="AlphaFoldDB" id="A0A9D1E4Q1"/>
<feature type="transmembrane region" description="Helical" evidence="6">
    <location>
        <begin position="53"/>
        <end position="75"/>
    </location>
</feature>
<dbReference type="InterPro" id="IPR002528">
    <property type="entry name" value="MATE_fam"/>
</dbReference>
<evidence type="ECO:0000256" key="5">
    <source>
        <dbReference type="ARBA" id="ARBA00023136"/>
    </source>
</evidence>
<keyword evidence="2" id="KW-1003">Cell membrane</keyword>
<evidence type="ECO:0000313" key="7">
    <source>
        <dbReference type="EMBL" id="HIR66493.1"/>
    </source>
</evidence>
<dbReference type="InterPro" id="IPR051327">
    <property type="entry name" value="MATE_MepA_subfamily"/>
</dbReference>
<sequence length="273" mass="29416">MTQNKMGSKPIHPLMWQMGLPMIISMVLQSVYNIVDTAFVINMGEDGIAGNLALTYAFPIQLLIIAVGVGTGIGINTLLSKSLGEGIYRVGLTAAIMQGLLSVMMFGVNLILGTAEQADLLQGAFGVYYKIMQFALFAAFGISNTIITVLSFNYGLKDKARMKDCIKYGLMISITVSLAITALFEAFASPLSRLFGQSSGESGEELIRTVTLVVRIGSAGYVFMGISVAVQGVFQAFRFAVKPLVISLLRLAILVFPIVYAFTLSPQPDSLIW</sequence>
<evidence type="ECO:0008006" key="9">
    <source>
        <dbReference type="Google" id="ProtNLM"/>
    </source>
</evidence>
<keyword evidence="3 6" id="KW-0812">Transmembrane</keyword>
<organism evidence="7 8">
    <name type="scientific">Candidatus Coproplasma avicola</name>
    <dbReference type="NCBI Taxonomy" id="2840744"/>
    <lineage>
        <taxon>Bacteria</taxon>
        <taxon>Bacillati</taxon>
        <taxon>Bacillota</taxon>
        <taxon>Clostridia</taxon>
        <taxon>Eubacteriales</taxon>
        <taxon>Candidatus Coproplasma</taxon>
    </lineage>
</organism>